<feature type="binding site" description="in other chain" evidence="15">
    <location>
        <position position="222"/>
    </location>
    <ligand>
        <name>substrate</name>
        <note>ligand shared between dimeric partners</note>
    </ligand>
</feature>
<reference evidence="17" key="1">
    <citation type="submission" date="2020-08" db="EMBL/GenBank/DDBJ databases">
        <title>Genome public.</title>
        <authorList>
            <person name="Liu C."/>
            <person name="Sun Q."/>
        </authorList>
    </citation>
    <scope>NUCLEOTIDE SEQUENCE</scope>
    <source>
        <strain evidence="17">NSJ-44</strain>
    </source>
</reference>
<evidence type="ECO:0000256" key="6">
    <source>
        <dbReference type="ARBA" id="ARBA00022533"/>
    </source>
</evidence>
<evidence type="ECO:0000256" key="5">
    <source>
        <dbReference type="ARBA" id="ARBA00022490"/>
    </source>
</evidence>
<dbReference type="InterPro" id="IPR000023">
    <property type="entry name" value="Phosphofructokinase_dom"/>
</dbReference>
<dbReference type="GO" id="GO:0005524">
    <property type="term" value="F:ATP binding"/>
    <property type="evidence" value="ECO:0007669"/>
    <property type="project" value="UniProtKB-KW"/>
</dbReference>
<comment type="subunit">
    <text evidence="15">Homotetramer.</text>
</comment>
<dbReference type="AlphaFoldDB" id="A0A926CYP8"/>
<keyword evidence="10 15" id="KW-0418">Kinase</keyword>
<dbReference type="Pfam" id="PF00365">
    <property type="entry name" value="PFK"/>
    <property type="match status" value="1"/>
</dbReference>
<dbReference type="Gene3D" id="3.40.50.450">
    <property type="match status" value="1"/>
</dbReference>
<dbReference type="InterPro" id="IPR012828">
    <property type="entry name" value="PFKA_ATP_prok"/>
</dbReference>
<keyword evidence="9 15" id="KW-0547">Nucleotide-binding</keyword>
<dbReference type="GO" id="GO:0061621">
    <property type="term" value="P:canonical glycolysis"/>
    <property type="evidence" value="ECO:0007669"/>
    <property type="project" value="TreeGrafter"/>
</dbReference>
<keyword evidence="12 15" id="KW-0460">Magnesium</keyword>
<dbReference type="InterPro" id="IPR035966">
    <property type="entry name" value="PKF_sf"/>
</dbReference>
<dbReference type="PANTHER" id="PTHR13697:SF4">
    <property type="entry name" value="ATP-DEPENDENT 6-PHOSPHOFRUCTOKINASE"/>
    <property type="match status" value="1"/>
</dbReference>
<comment type="activity regulation">
    <text evidence="15">Allosterically activated by ADP and other diphosphonucleosides, and allosterically inhibited by phosphoenolpyruvate.</text>
</comment>
<evidence type="ECO:0000256" key="15">
    <source>
        <dbReference type="HAMAP-Rule" id="MF_00339"/>
    </source>
</evidence>
<comment type="cofactor">
    <cofactor evidence="1 15">
        <name>Mg(2+)</name>
        <dbReference type="ChEBI" id="CHEBI:18420"/>
    </cofactor>
</comment>
<evidence type="ECO:0000256" key="13">
    <source>
        <dbReference type="ARBA" id="ARBA00023152"/>
    </source>
</evidence>
<dbReference type="InterPro" id="IPR022953">
    <property type="entry name" value="ATP_PFK"/>
</dbReference>
<accession>A0A926CYP8</accession>
<comment type="caution">
    <text evidence="15">Lacks conserved residue(s) required for the propagation of feature annotation.</text>
</comment>
<evidence type="ECO:0000313" key="18">
    <source>
        <dbReference type="Proteomes" id="UP000654279"/>
    </source>
</evidence>
<evidence type="ECO:0000256" key="2">
    <source>
        <dbReference type="ARBA" id="ARBA00002659"/>
    </source>
</evidence>
<keyword evidence="11 15" id="KW-0067">ATP-binding</keyword>
<dbReference type="GO" id="GO:0070095">
    <property type="term" value="F:fructose-6-phosphate binding"/>
    <property type="evidence" value="ECO:0007669"/>
    <property type="project" value="TreeGrafter"/>
</dbReference>
<dbReference type="EC" id="2.7.1.11" evidence="15"/>
<feature type="binding site" evidence="15">
    <location>
        <begin position="102"/>
        <end position="105"/>
    </location>
    <ligand>
        <name>ATP</name>
        <dbReference type="ChEBI" id="CHEBI:30616"/>
    </ligand>
</feature>
<feature type="binding site" description="in other chain" evidence="15">
    <location>
        <begin position="125"/>
        <end position="127"/>
    </location>
    <ligand>
        <name>substrate</name>
        <note>ligand shared between dimeric partners</note>
    </ligand>
</feature>
<dbReference type="SUPFAM" id="SSF53784">
    <property type="entry name" value="Phosphofructokinase"/>
    <property type="match status" value="1"/>
</dbReference>
<dbReference type="PANTHER" id="PTHR13697">
    <property type="entry name" value="PHOSPHOFRUCTOKINASE"/>
    <property type="match status" value="1"/>
</dbReference>
<evidence type="ECO:0000313" key="17">
    <source>
        <dbReference type="EMBL" id="MBC8528147.1"/>
    </source>
</evidence>
<comment type="similarity">
    <text evidence="15">Belongs to the phosphofructokinase type A (PFKA) family. ATP-dependent PFK group I subfamily. Prokaryotic clade 'B1' sub-subfamily.</text>
</comment>
<dbReference type="FunFam" id="3.40.50.460:FF:000002">
    <property type="entry name" value="ATP-dependent 6-phosphofructokinase"/>
    <property type="match status" value="1"/>
</dbReference>
<evidence type="ECO:0000256" key="14">
    <source>
        <dbReference type="ARBA" id="ARBA00048070"/>
    </source>
</evidence>
<dbReference type="RefSeq" id="WP_249284191.1">
    <property type="nucleotide sequence ID" value="NZ_JACRSO010000001.1"/>
</dbReference>
<dbReference type="GO" id="GO:0016208">
    <property type="term" value="F:AMP binding"/>
    <property type="evidence" value="ECO:0007669"/>
    <property type="project" value="TreeGrafter"/>
</dbReference>
<comment type="function">
    <text evidence="2 15">Catalyzes the phosphorylation of D-fructose 6-phosphate to fructose 1,6-bisphosphate by ATP, the first committing step of glycolysis.</text>
</comment>
<evidence type="ECO:0000256" key="1">
    <source>
        <dbReference type="ARBA" id="ARBA00001946"/>
    </source>
</evidence>
<comment type="caution">
    <text evidence="17">The sequence shown here is derived from an EMBL/GenBank/DDBJ whole genome shotgun (WGS) entry which is preliminary data.</text>
</comment>
<feature type="binding site" evidence="15">
    <location>
        <position position="243"/>
    </location>
    <ligand>
        <name>substrate</name>
        <note>ligand shared between dimeric partners</note>
    </ligand>
</feature>
<evidence type="ECO:0000256" key="11">
    <source>
        <dbReference type="ARBA" id="ARBA00022840"/>
    </source>
</evidence>
<evidence type="ECO:0000256" key="3">
    <source>
        <dbReference type="ARBA" id="ARBA00004496"/>
    </source>
</evidence>
<evidence type="ECO:0000259" key="16">
    <source>
        <dbReference type="Pfam" id="PF00365"/>
    </source>
</evidence>
<evidence type="ECO:0000256" key="7">
    <source>
        <dbReference type="ARBA" id="ARBA00022679"/>
    </source>
</evidence>
<dbReference type="Proteomes" id="UP000654279">
    <property type="component" value="Unassembled WGS sequence"/>
</dbReference>
<organism evidence="17 18">
    <name type="scientific">Luoshenia tenuis</name>
    <dbReference type="NCBI Taxonomy" id="2763654"/>
    <lineage>
        <taxon>Bacteria</taxon>
        <taxon>Bacillati</taxon>
        <taxon>Bacillota</taxon>
        <taxon>Clostridia</taxon>
        <taxon>Christensenellales</taxon>
        <taxon>Christensenellaceae</taxon>
        <taxon>Luoshenia</taxon>
    </lineage>
</organism>
<evidence type="ECO:0000256" key="12">
    <source>
        <dbReference type="ARBA" id="ARBA00022842"/>
    </source>
</evidence>
<dbReference type="GO" id="GO:0003872">
    <property type="term" value="F:6-phosphofructokinase activity"/>
    <property type="evidence" value="ECO:0007669"/>
    <property type="project" value="UniProtKB-UniRule"/>
</dbReference>
<dbReference type="EMBL" id="JACRSO010000001">
    <property type="protein sequence ID" value="MBC8528147.1"/>
    <property type="molecule type" value="Genomic_DNA"/>
</dbReference>
<dbReference type="GO" id="GO:0046872">
    <property type="term" value="F:metal ion binding"/>
    <property type="evidence" value="ECO:0007669"/>
    <property type="project" value="UniProtKB-KW"/>
</dbReference>
<name>A0A926CYP8_9FIRM</name>
<dbReference type="NCBIfam" id="NF002872">
    <property type="entry name" value="PRK03202.1"/>
    <property type="match status" value="1"/>
</dbReference>
<comment type="pathway">
    <text evidence="4 15">Carbohydrate degradation; glycolysis; D-glyceraldehyde 3-phosphate and glycerone phosphate from D-glucose: step 3/4.</text>
</comment>
<feature type="binding site" description="in other chain" evidence="15">
    <location>
        <begin position="169"/>
        <end position="171"/>
    </location>
    <ligand>
        <name>substrate</name>
        <note>ligand shared between dimeric partners</note>
    </ligand>
</feature>
<evidence type="ECO:0000256" key="4">
    <source>
        <dbReference type="ARBA" id="ARBA00004679"/>
    </source>
</evidence>
<keyword evidence="5 15" id="KW-0963">Cytoplasm</keyword>
<feature type="binding site" description="in other chain" evidence="15">
    <location>
        <begin position="249"/>
        <end position="252"/>
    </location>
    <ligand>
        <name>substrate</name>
        <note>ligand shared between dimeric partners</note>
    </ligand>
</feature>
<evidence type="ECO:0000256" key="9">
    <source>
        <dbReference type="ARBA" id="ARBA00022741"/>
    </source>
</evidence>
<evidence type="ECO:0000256" key="8">
    <source>
        <dbReference type="ARBA" id="ARBA00022723"/>
    </source>
</evidence>
<dbReference type="GO" id="GO:0030388">
    <property type="term" value="P:fructose 1,6-bisphosphate metabolic process"/>
    <property type="evidence" value="ECO:0007669"/>
    <property type="project" value="TreeGrafter"/>
</dbReference>
<keyword evidence="7 15" id="KW-0808">Transferase</keyword>
<feature type="binding site" evidence="15">
    <location>
        <position position="11"/>
    </location>
    <ligand>
        <name>ATP</name>
        <dbReference type="ChEBI" id="CHEBI:30616"/>
    </ligand>
</feature>
<feature type="binding site" evidence="15">
    <location>
        <position position="103"/>
    </location>
    <ligand>
        <name>Mg(2+)</name>
        <dbReference type="ChEBI" id="CHEBI:18420"/>
        <note>catalytic</note>
    </ligand>
</feature>
<dbReference type="PRINTS" id="PR00476">
    <property type="entry name" value="PHFRCTKINASE"/>
</dbReference>
<dbReference type="InterPro" id="IPR012003">
    <property type="entry name" value="ATP_PFK_prok-type"/>
</dbReference>
<dbReference type="GO" id="GO:0048029">
    <property type="term" value="F:monosaccharide binding"/>
    <property type="evidence" value="ECO:0007669"/>
    <property type="project" value="TreeGrafter"/>
</dbReference>
<keyword evidence="6 15" id="KW-0021">Allosteric enzyme</keyword>
<gene>
    <name evidence="15" type="primary">pfkA</name>
    <name evidence="17" type="ORF">H8699_01665</name>
</gene>
<proteinExistence type="inferred from homology"/>
<evidence type="ECO:0000256" key="10">
    <source>
        <dbReference type="ARBA" id="ARBA00022777"/>
    </source>
</evidence>
<dbReference type="GO" id="GO:0005945">
    <property type="term" value="C:6-phosphofructokinase complex"/>
    <property type="evidence" value="ECO:0007669"/>
    <property type="project" value="TreeGrafter"/>
</dbReference>
<keyword evidence="13 15" id="KW-0324">Glycolysis</keyword>
<feature type="domain" description="Phosphofructokinase" evidence="16">
    <location>
        <begin position="3"/>
        <end position="275"/>
    </location>
</feature>
<dbReference type="PIRSF" id="PIRSF000532">
    <property type="entry name" value="ATP_PFK_prok"/>
    <property type="match status" value="1"/>
</dbReference>
<feature type="binding site" description="in other chain" evidence="15">
    <location>
        <position position="154"/>
    </location>
    <ligand>
        <name>ADP</name>
        <dbReference type="ChEBI" id="CHEBI:456216"/>
        <note>allosteric activator; ligand shared between dimeric partners</note>
    </ligand>
</feature>
<feature type="active site" description="Proton acceptor" evidence="15">
    <location>
        <position position="127"/>
    </location>
</feature>
<dbReference type="Gene3D" id="3.40.50.460">
    <property type="entry name" value="Phosphofructokinase domain"/>
    <property type="match status" value="1"/>
</dbReference>
<keyword evidence="8 15" id="KW-0479">Metal-binding</keyword>
<sequence>MKRIAVLTSGGDAPGMNAALGSVVRSATQKGMEVFGVEQGYLGLIEDRMQLMEPMRATGMVTSGGTLLGTMRCGEMKTEEGRLKAVETIRKHGIEGLVTIGGDGTFRGAEVLCGYGVPTIGIPGTIDNDLAYTQYTLGFDTTLNTIVRMATQIRDTMASHERVCVMEVMGRHCGDLALYSAAALHAEALILPEMPWDVDSLCQRLERQRANGRRSALVVMAEGAGKATELAPVIMEKTGFDTRASVLGYVQRGGQPSPRDLLMATRMGVRAVELLHQGIGNRVLGQCQEEIVDFDINEALDMPAVFNKELYELVQGLWA</sequence>
<keyword evidence="18" id="KW-1185">Reference proteome</keyword>
<dbReference type="GO" id="GO:0042802">
    <property type="term" value="F:identical protein binding"/>
    <property type="evidence" value="ECO:0007669"/>
    <property type="project" value="TreeGrafter"/>
</dbReference>
<dbReference type="HAMAP" id="MF_00339">
    <property type="entry name" value="Phosphofructokinase_I_B1"/>
    <property type="match status" value="1"/>
</dbReference>
<feature type="binding site" evidence="15">
    <location>
        <position position="162"/>
    </location>
    <ligand>
        <name>substrate</name>
        <note>ligand shared between dimeric partners</note>
    </ligand>
</feature>
<comment type="catalytic activity">
    <reaction evidence="14 15">
        <text>beta-D-fructose 6-phosphate + ATP = beta-D-fructose 1,6-bisphosphate + ADP + H(+)</text>
        <dbReference type="Rhea" id="RHEA:16109"/>
        <dbReference type="ChEBI" id="CHEBI:15378"/>
        <dbReference type="ChEBI" id="CHEBI:30616"/>
        <dbReference type="ChEBI" id="CHEBI:32966"/>
        <dbReference type="ChEBI" id="CHEBI:57634"/>
        <dbReference type="ChEBI" id="CHEBI:456216"/>
        <dbReference type="EC" id="2.7.1.11"/>
    </reaction>
</comment>
<feature type="binding site" evidence="15">
    <location>
        <begin position="72"/>
        <end position="73"/>
    </location>
    <ligand>
        <name>ATP</name>
        <dbReference type="ChEBI" id="CHEBI:30616"/>
    </ligand>
</feature>
<dbReference type="GO" id="GO:0006002">
    <property type="term" value="P:fructose 6-phosphate metabolic process"/>
    <property type="evidence" value="ECO:0007669"/>
    <property type="project" value="InterPro"/>
</dbReference>
<protein>
    <recommendedName>
        <fullName evidence="15">ATP-dependent 6-phosphofructokinase</fullName>
        <shortName evidence="15">ATP-PFK</shortName>
        <shortName evidence="15">Phosphofructokinase</shortName>
        <ecNumber evidence="15">2.7.1.11</ecNumber>
    </recommendedName>
    <alternativeName>
        <fullName evidence="15">Phosphohexokinase</fullName>
    </alternativeName>
</protein>
<comment type="subcellular location">
    <subcellularLocation>
        <location evidence="3 15">Cytoplasm</location>
    </subcellularLocation>
</comment>